<dbReference type="EMBL" id="JAPQKI010000011">
    <property type="protein sequence ID" value="KAJ5082762.1"/>
    <property type="molecule type" value="Genomic_DNA"/>
</dbReference>
<feature type="region of interest" description="Disordered" evidence="1">
    <location>
        <begin position="19"/>
        <end position="72"/>
    </location>
</feature>
<dbReference type="RefSeq" id="XP_056469284.1">
    <property type="nucleotide sequence ID" value="XM_056624296.1"/>
</dbReference>
<feature type="region of interest" description="Disordered" evidence="1">
    <location>
        <begin position="139"/>
        <end position="176"/>
    </location>
</feature>
<dbReference type="GeneID" id="81363275"/>
<accession>A0A9W9EJ62</accession>
<reference evidence="2" key="1">
    <citation type="submission" date="2022-11" db="EMBL/GenBank/DDBJ databases">
        <authorList>
            <person name="Petersen C."/>
        </authorList>
    </citation>
    <scope>NUCLEOTIDE SEQUENCE</scope>
    <source>
        <strain evidence="2">IBT 30761</strain>
    </source>
</reference>
<name>A0A9W9EJ62_9EURO</name>
<sequence>MKPASKYRDGDLTHLVQQIPAPYQYDPPPRLPSHRAIERRRHGGRKVERGKTFSKPPPKHQSRRLVGTAPMPATGLRLGGTYHESRRLFLSFADLIFSHFSLEYMYPWLLAKASGWGWANIETFKMGRGEPQGAGILQSARTNTRRPSACTTEDKNSPVLDQTRASPSPDARGPAAVPLRCTAARSSIFRTDKNSSETHVVSQPESTGVENGPRDFLGHETYPKMPP</sequence>
<protein>
    <submittedName>
        <fullName evidence="2">Uncharacterized protein</fullName>
    </submittedName>
</protein>
<proteinExistence type="predicted"/>
<evidence type="ECO:0000256" key="1">
    <source>
        <dbReference type="SAM" id="MobiDB-lite"/>
    </source>
</evidence>
<dbReference type="AlphaFoldDB" id="A0A9W9EJ62"/>
<dbReference type="Proteomes" id="UP001149074">
    <property type="component" value="Unassembled WGS sequence"/>
</dbReference>
<reference evidence="2" key="2">
    <citation type="journal article" date="2023" name="IMA Fungus">
        <title>Comparative genomic study of the Penicillium genus elucidates a diverse pangenome and 15 lateral gene transfer events.</title>
        <authorList>
            <person name="Petersen C."/>
            <person name="Sorensen T."/>
            <person name="Nielsen M.R."/>
            <person name="Sondergaard T.E."/>
            <person name="Sorensen J.L."/>
            <person name="Fitzpatrick D.A."/>
            <person name="Frisvad J.C."/>
            <person name="Nielsen K.L."/>
        </authorList>
    </citation>
    <scope>NUCLEOTIDE SEQUENCE</scope>
    <source>
        <strain evidence="2">IBT 30761</strain>
    </source>
</reference>
<organism evidence="2 3">
    <name type="scientific">Penicillium argentinense</name>
    <dbReference type="NCBI Taxonomy" id="1131581"/>
    <lineage>
        <taxon>Eukaryota</taxon>
        <taxon>Fungi</taxon>
        <taxon>Dikarya</taxon>
        <taxon>Ascomycota</taxon>
        <taxon>Pezizomycotina</taxon>
        <taxon>Eurotiomycetes</taxon>
        <taxon>Eurotiomycetidae</taxon>
        <taxon>Eurotiales</taxon>
        <taxon>Aspergillaceae</taxon>
        <taxon>Penicillium</taxon>
    </lineage>
</organism>
<evidence type="ECO:0000313" key="3">
    <source>
        <dbReference type="Proteomes" id="UP001149074"/>
    </source>
</evidence>
<feature type="region of interest" description="Disordered" evidence="1">
    <location>
        <begin position="189"/>
        <end position="227"/>
    </location>
</feature>
<feature type="compositionally biased region" description="Basic and acidic residues" evidence="1">
    <location>
        <begin position="212"/>
        <end position="227"/>
    </location>
</feature>
<feature type="compositionally biased region" description="Polar residues" evidence="1">
    <location>
        <begin position="197"/>
        <end position="209"/>
    </location>
</feature>
<keyword evidence="3" id="KW-1185">Reference proteome</keyword>
<feature type="compositionally biased region" description="Polar residues" evidence="1">
    <location>
        <begin position="139"/>
        <end position="151"/>
    </location>
</feature>
<evidence type="ECO:0000313" key="2">
    <source>
        <dbReference type="EMBL" id="KAJ5082762.1"/>
    </source>
</evidence>
<gene>
    <name evidence="2" type="ORF">N7532_011805</name>
</gene>
<comment type="caution">
    <text evidence="2">The sequence shown here is derived from an EMBL/GenBank/DDBJ whole genome shotgun (WGS) entry which is preliminary data.</text>
</comment>